<accession>A0A085VB35</accession>
<dbReference type="CDD" id="cd06150">
    <property type="entry name" value="YjgF_YER057c_UK114_like_2"/>
    <property type="match status" value="1"/>
</dbReference>
<dbReference type="AlphaFoldDB" id="A0A085VB35"/>
<evidence type="ECO:0000313" key="2">
    <source>
        <dbReference type="Proteomes" id="UP000028643"/>
    </source>
</evidence>
<dbReference type="PANTHER" id="PTHR47328">
    <property type="match status" value="1"/>
</dbReference>
<dbReference type="RefSeq" id="WP_020289782.1">
    <property type="nucleotide sequence ID" value="NZ_JPQT01000096.1"/>
</dbReference>
<dbReference type="Gene3D" id="3.30.1330.40">
    <property type="entry name" value="RutC-like"/>
    <property type="match status" value="1"/>
</dbReference>
<comment type="caution">
    <text evidence="1">The sequence shown here is derived from an EMBL/GenBank/DDBJ whole genome shotgun (WGS) entry which is preliminary data.</text>
</comment>
<dbReference type="InterPro" id="IPR035959">
    <property type="entry name" value="RutC-like_sf"/>
</dbReference>
<dbReference type="EMBL" id="JPQT01000096">
    <property type="protein sequence ID" value="KFE52648.1"/>
    <property type="molecule type" value="Genomic_DNA"/>
</dbReference>
<dbReference type="PANTHER" id="PTHR47328:SF1">
    <property type="entry name" value="RUTC FAMILY PROTEIN YOAB"/>
    <property type="match status" value="1"/>
</dbReference>
<evidence type="ECO:0000313" key="1">
    <source>
        <dbReference type="EMBL" id="KFE52648.1"/>
    </source>
</evidence>
<dbReference type="Pfam" id="PF01042">
    <property type="entry name" value="Ribonuc_L-PSP"/>
    <property type="match status" value="1"/>
</dbReference>
<reference evidence="1 2" key="1">
    <citation type="submission" date="2014-07" db="EMBL/GenBank/DDBJ databases">
        <title>Draft Genome Sequences of Environmental Pseudomonas syringae strains.</title>
        <authorList>
            <person name="Baltrus D.A."/>
            <person name="Berge O."/>
            <person name="Morris C."/>
        </authorList>
    </citation>
    <scope>NUCLEOTIDE SEQUENCE [LARGE SCALE GENOMIC DNA]</scope>
    <source>
        <strain evidence="1 2">CEB003</strain>
    </source>
</reference>
<dbReference type="PATRIC" id="fig|317.174.peg.1456"/>
<organism evidence="1 2">
    <name type="scientific">Pseudomonas syringae</name>
    <dbReference type="NCBI Taxonomy" id="317"/>
    <lineage>
        <taxon>Bacteria</taxon>
        <taxon>Pseudomonadati</taxon>
        <taxon>Pseudomonadota</taxon>
        <taxon>Gammaproteobacteria</taxon>
        <taxon>Pseudomonadales</taxon>
        <taxon>Pseudomonadaceae</taxon>
        <taxon>Pseudomonas</taxon>
    </lineage>
</organism>
<name>A0A085VB35_PSESX</name>
<protein>
    <submittedName>
        <fullName evidence="1">Cytochrome C2</fullName>
    </submittedName>
</protein>
<gene>
    <name evidence="1" type="ORF">IV02_07150</name>
</gene>
<dbReference type="SUPFAM" id="SSF55298">
    <property type="entry name" value="YjgF-like"/>
    <property type="match status" value="1"/>
</dbReference>
<dbReference type="InterPro" id="IPR035709">
    <property type="entry name" value="YoaB-like"/>
</dbReference>
<dbReference type="Proteomes" id="UP000028643">
    <property type="component" value="Unassembled WGS sequence"/>
</dbReference>
<proteinExistence type="predicted"/>
<dbReference type="InterPro" id="IPR006175">
    <property type="entry name" value="YjgF/YER057c/UK114"/>
</dbReference>
<sequence length="118" mass="12883">MSTPIHRIESNARLSRSVVHNGVAWLSGIVAADCTQDIRGQTRQVLARVDELLAASGSDKSRLLSVQIWMKDMSADFAGMNETWSAWVDATQTPARATAQVMFDDPQILLELIVTAAV</sequence>